<dbReference type="GO" id="GO:0016887">
    <property type="term" value="F:ATP hydrolysis activity"/>
    <property type="evidence" value="ECO:0007669"/>
    <property type="project" value="RHEA"/>
</dbReference>
<evidence type="ECO:0000256" key="7">
    <source>
        <dbReference type="ARBA" id="ARBA00022801"/>
    </source>
</evidence>
<gene>
    <name evidence="16" type="primary">dnaB</name>
</gene>
<dbReference type="GO" id="GO:0009507">
    <property type="term" value="C:chloroplast"/>
    <property type="evidence" value="ECO:0007669"/>
    <property type="project" value="UniProtKB-SubCell"/>
</dbReference>
<evidence type="ECO:0000313" key="16">
    <source>
        <dbReference type="EMBL" id="ABO70865.1"/>
    </source>
</evidence>
<dbReference type="GO" id="GO:0005829">
    <property type="term" value="C:cytosol"/>
    <property type="evidence" value="ECO:0007669"/>
    <property type="project" value="TreeGrafter"/>
</dbReference>
<dbReference type="InterPro" id="IPR007693">
    <property type="entry name" value="DNA_helicase_DnaB-like_N"/>
</dbReference>
<name>A6MVP6_RHDSA</name>
<keyword evidence="6 14" id="KW-0547">Nucleotide-binding</keyword>
<keyword evidence="10 14" id="KW-0238">DNA-binding</keyword>
<dbReference type="InterPro" id="IPR003587">
    <property type="entry name" value="Hint_dom_N"/>
</dbReference>
<protein>
    <recommendedName>
        <fullName evidence="14">Replicative DNA helicase</fullName>
        <ecNumber evidence="14">5.6.2.3</ecNumber>
    </recommendedName>
</protein>
<comment type="subcellular location">
    <subcellularLocation>
        <location evidence="1">Plastid</location>
        <location evidence="1">Chloroplast</location>
    </subcellularLocation>
</comment>
<dbReference type="CDD" id="cd00984">
    <property type="entry name" value="DnaB_C"/>
    <property type="match status" value="1"/>
</dbReference>
<dbReference type="SUPFAM" id="SSF51294">
    <property type="entry name" value="Hedgehog/intein (Hint) domain"/>
    <property type="match status" value="1"/>
</dbReference>
<dbReference type="InterPro" id="IPR007694">
    <property type="entry name" value="DNA_helicase_DnaB-like_C"/>
</dbReference>
<evidence type="ECO:0000256" key="13">
    <source>
        <dbReference type="ARBA" id="ARBA00048954"/>
    </source>
</evidence>
<dbReference type="InterPro" id="IPR007692">
    <property type="entry name" value="DNA_helicase_DnaB"/>
</dbReference>
<evidence type="ECO:0000256" key="2">
    <source>
        <dbReference type="ARBA" id="ARBA00008428"/>
    </source>
</evidence>
<evidence type="ECO:0000256" key="12">
    <source>
        <dbReference type="ARBA" id="ARBA00044940"/>
    </source>
</evidence>
<keyword evidence="3 14" id="KW-0639">Primosome</keyword>
<evidence type="ECO:0000256" key="14">
    <source>
        <dbReference type="RuleBase" id="RU362085"/>
    </source>
</evidence>
<dbReference type="EC" id="5.6.2.3" evidence="14"/>
<accession>A6MVP6</accession>
<dbReference type="InterPro" id="IPR036185">
    <property type="entry name" value="DNA_heli_DnaB-like_N_sf"/>
</dbReference>
<dbReference type="Gene3D" id="2.170.16.10">
    <property type="entry name" value="Hedgehog/Intein (Hint) domain"/>
    <property type="match status" value="1"/>
</dbReference>
<dbReference type="Pfam" id="PF00772">
    <property type="entry name" value="DnaB"/>
    <property type="match status" value="1"/>
</dbReference>
<dbReference type="PROSITE" id="PS51199">
    <property type="entry name" value="SF4_HELICASE"/>
    <property type="match status" value="2"/>
</dbReference>
<comment type="function">
    <text evidence="12">The intein is an endonuclease.</text>
</comment>
<proteinExistence type="inferred from homology"/>
<feature type="domain" description="SF4 helicase" evidence="15">
    <location>
        <begin position="183"/>
        <end position="388"/>
    </location>
</feature>
<dbReference type="Gene3D" id="3.40.50.300">
    <property type="entry name" value="P-loop containing nucleotide triphosphate hydrolases"/>
    <property type="match status" value="2"/>
</dbReference>
<evidence type="ECO:0000256" key="10">
    <source>
        <dbReference type="ARBA" id="ARBA00023125"/>
    </source>
</evidence>
<evidence type="ECO:0000256" key="1">
    <source>
        <dbReference type="ARBA" id="ARBA00004229"/>
    </source>
</evidence>
<reference evidence="16" key="1">
    <citation type="journal article" date="2007" name="Mol. Biol. Evol.">
        <title>Plastid genome sequence of the cryptophyte alga Rhodomonas salina CCMP1319: lateral transfer of putative DNA replication machinery and a test of chromist plastid phylogeny.</title>
        <authorList>
            <person name="Khan H."/>
            <person name="Parks N."/>
            <person name="Kozera C."/>
            <person name="Curtis B.A."/>
            <person name="Parsons B."/>
            <person name="Bowman S."/>
            <person name="Archibald J.M."/>
        </authorList>
    </citation>
    <scope>NUCLEOTIDE SEQUENCE [LARGE SCALE GENOMIC DNA]</scope>
    <source>
        <strain evidence="16">CCMP1319</strain>
    </source>
</reference>
<comment type="catalytic activity">
    <reaction evidence="13 14">
        <text>ATP + H2O = ADP + phosphate + H(+)</text>
        <dbReference type="Rhea" id="RHEA:13065"/>
        <dbReference type="ChEBI" id="CHEBI:15377"/>
        <dbReference type="ChEBI" id="CHEBI:15378"/>
        <dbReference type="ChEBI" id="CHEBI:30616"/>
        <dbReference type="ChEBI" id="CHEBI:43474"/>
        <dbReference type="ChEBI" id="CHEBI:456216"/>
        <dbReference type="EC" id="5.6.2.3"/>
    </reaction>
</comment>
<evidence type="ECO:0000256" key="9">
    <source>
        <dbReference type="ARBA" id="ARBA00022840"/>
    </source>
</evidence>
<dbReference type="RefSeq" id="YP_001293475.1">
    <property type="nucleotide sequence ID" value="NC_009573.1"/>
</dbReference>
<keyword evidence="5" id="KW-0677">Repeat</keyword>
<dbReference type="SUPFAM" id="SSF52540">
    <property type="entry name" value="P-loop containing nucleoside triphosphate hydrolases"/>
    <property type="match status" value="1"/>
</dbReference>
<geneLocation type="chloroplast" evidence="16"/>
<comment type="similarity">
    <text evidence="2 14">Belongs to the helicase family. DnaB subfamily.</text>
</comment>
<dbReference type="AlphaFoldDB" id="A6MVP6"/>
<dbReference type="GO" id="GO:0006269">
    <property type="term" value="P:DNA replication, synthesis of primer"/>
    <property type="evidence" value="ECO:0007669"/>
    <property type="project" value="UniProtKB-UniRule"/>
</dbReference>
<keyword evidence="16" id="KW-0934">Plastid</keyword>
<evidence type="ECO:0000256" key="4">
    <source>
        <dbReference type="ARBA" id="ARBA00022705"/>
    </source>
</evidence>
<keyword evidence="8 14" id="KW-0347">Helicase</keyword>
<keyword evidence="11" id="KW-0413">Isomerase</keyword>
<keyword evidence="9 14" id="KW-0067">ATP-binding</keyword>
<dbReference type="PANTHER" id="PTHR30153:SF2">
    <property type="entry name" value="REPLICATIVE DNA HELICASE"/>
    <property type="match status" value="1"/>
</dbReference>
<feature type="domain" description="SF4 helicase" evidence="15">
    <location>
        <begin position="552"/>
        <end position="613"/>
    </location>
</feature>
<evidence type="ECO:0000256" key="3">
    <source>
        <dbReference type="ARBA" id="ARBA00022515"/>
    </source>
</evidence>
<keyword evidence="7 14" id="KW-0378">Hydrolase</keyword>
<dbReference type="Pfam" id="PF03796">
    <property type="entry name" value="DnaB_C"/>
    <property type="match status" value="1"/>
</dbReference>
<dbReference type="GO" id="GO:0016539">
    <property type="term" value="P:intein-mediated protein splicing"/>
    <property type="evidence" value="ECO:0007669"/>
    <property type="project" value="InterPro"/>
</dbReference>
<evidence type="ECO:0000256" key="11">
    <source>
        <dbReference type="ARBA" id="ARBA00023235"/>
    </source>
</evidence>
<comment type="function">
    <text evidence="14">The main replicative DNA helicase, it participates in initiation and elongation during chromosome replication. Travels ahead of the DNA replisome, separating dsDNA into templates for DNA synthesis. A processive ATP-dependent 5'-3' DNA helicase it has DNA-dependent ATPase activity.</text>
</comment>
<dbReference type="EMBL" id="EF508371">
    <property type="protein sequence ID" value="ABO70865.1"/>
    <property type="molecule type" value="Genomic_DNA"/>
</dbReference>
<dbReference type="SMART" id="SM00306">
    <property type="entry name" value="HintN"/>
    <property type="match status" value="1"/>
</dbReference>
<dbReference type="GO" id="GO:0043139">
    <property type="term" value="F:5'-3' DNA helicase activity"/>
    <property type="evidence" value="ECO:0007669"/>
    <property type="project" value="UniProtKB-EC"/>
</dbReference>
<dbReference type="GeneID" id="5228672"/>
<dbReference type="InterPro" id="IPR016136">
    <property type="entry name" value="DNA_helicase_N/primase_C"/>
</dbReference>
<evidence type="ECO:0000259" key="15">
    <source>
        <dbReference type="PROSITE" id="PS51199"/>
    </source>
</evidence>
<evidence type="ECO:0000256" key="6">
    <source>
        <dbReference type="ARBA" id="ARBA00022741"/>
    </source>
</evidence>
<dbReference type="InterPro" id="IPR036844">
    <property type="entry name" value="Hint_dom_sf"/>
</dbReference>
<keyword evidence="4 14" id="KW-0235">DNA replication</keyword>
<dbReference type="InterPro" id="IPR006141">
    <property type="entry name" value="Intein_N"/>
</dbReference>
<keyword evidence="16" id="KW-0150">Chloroplast</keyword>
<dbReference type="Gene3D" id="1.10.860.10">
    <property type="entry name" value="DNAb Helicase, Chain A"/>
    <property type="match status" value="1"/>
</dbReference>
<evidence type="ECO:0000256" key="8">
    <source>
        <dbReference type="ARBA" id="ARBA00022806"/>
    </source>
</evidence>
<dbReference type="SUPFAM" id="SSF48024">
    <property type="entry name" value="N-terminal domain of DnaB helicase"/>
    <property type="match status" value="1"/>
</dbReference>
<dbReference type="InterPro" id="IPR027417">
    <property type="entry name" value="P-loop_NTPase"/>
</dbReference>
<organism evidence="16">
    <name type="scientific">Rhodomonas salina</name>
    <name type="common">Pyrenomonas salina</name>
    <dbReference type="NCBI Taxonomy" id="3034"/>
    <lineage>
        <taxon>Eukaryota</taxon>
        <taxon>Cryptophyceae</taxon>
        <taxon>Pyrenomonadales</taxon>
        <taxon>Pyrenomonadaceae</taxon>
        <taxon>Rhodomonas</taxon>
    </lineage>
</organism>
<sequence>MNSFKNTLSLRDQKIPYNLTIEKTILAEILLNKENLALIFYKVRKEFFYLKNHQHIFEASKQIYEEQIEVNIDTISDRLNLSGDLETIGGIEELVNIINIVLTPSDIDSYIVLLIDKYIRRQVIYGAKRIESLAYQSFDSIESLFDEAEKILFSITQEKPSNSLLLTSEVLLETFVDLENRSIESKYSGIKSGFFDLDEVTQGFQRSDLIIIAGRPSMGKTAFALNIARNVSELQDSPVIIFSLEMSRQQLVYRFLSKESQVMHSKLRTGNINQKEWYSVSQAINLLASLKIYLDDSPNLSLTSIRNKVNSLQIQYGNIGMIVLDYLQLLNDPKNKDSRVQELSRLTRGLKMLAKEFDTPFIVLSQLSRSVESRVNKRPLLSDLRESGCVGADMKLYRPYENRYVSISKLVYEITHNSVISRNHNLKSQLSSSTTARLRRGYYTGVKFIYHLKTLNKNSLKVTGTHKLLTLKGWIEANQLANYDLIGILDINNFSKRLTVRERDIQTKIRFFPNIAFVCLGGMSIVGEHHSYDLWVPATNCYVVNNSLVHNSIEQDADLVLMLYRDSYYDNESNDAIEDNITEIIITKHRNGPVGTINMLFEPRTLTFDNFIF</sequence>
<dbReference type="GO" id="GO:0003677">
    <property type="term" value="F:DNA binding"/>
    <property type="evidence" value="ECO:0007669"/>
    <property type="project" value="UniProtKB-UniRule"/>
</dbReference>
<dbReference type="PROSITE" id="PS50817">
    <property type="entry name" value="INTEIN_N_TER"/>
    <property type="match status" value="1"/>
</dbReference>
<evidence type="ECO:0000256" key="5">
    <source>
        <dbReference type="ARBA" id="ARBA00022737"/>
    </source>
</evidence>
<dbReference type="NCBIfam" id="TIGR00665">
    <property type="entry name" value="DnaB"/>
    <property type="match status" value="1"/>
</dbReference>
<dbReference type="PANTHER" id="PTHR30153">
    <property type="entry name" value="REPLICATIVE DNA HELICASE DNAB"/>
    <property type="match status" value="1"/>
</dbReference>
<dbReference type="GO" id="GO:0005524">
    <property type="term" value="F:ATP binding"/>
    <property type="evidence" value="ECO:0007669"/>
    <property type="project" value="UniProtKB-UniRule"/>
</dbReference>